<gene>
    <name evidence="2" type="ORF">GON04_08005</name>
</gene>
<proteinExistence type="predicted"/>
<protein>
    <recommendedName>
        <fullName evidence="4">Secreted protein</fullName>
    </recommendedName>
</protein>
<sequence>MQARSWALLLAVLAAFAAQAQTASTPAVQAQRGGTFIEPPERVDPLYLPQGPDQPGQAPWREPVLQLRLTAEVPLRSGQSVGSGTQGGRPASPTLQAQLRWRGLDDPAWYAQVAFFRYLGSDEQRPWDPDFTYAFGYDDGQPGRWAFFYANYTGTRLHPDPALGESRFNFPQGQWTASYRFLLPEGMRSTLLVGDGDSALCHADANWVPTYTQANTSALGSNKYSLALGCRYSRPDGWFAHATAFAWPDRSRQQPWDPDYTYGLGWTSPAPRGPTIQYANYSGNRWPGRAGAPGEGTLRSGSISVSWGWGW</sequence>
<evidence type="ECO:0008006" key="4">
    <source>
        <dbReference type="Google" id="ProtNLM"/>
    </source>
</evidence>
<evidence type="ECO:0000256" key="1">
    <source>
        <dbReference type="SAM" id="SignalP"/>
    </source>
</evidence>
<name>A0A6N8ITN3_9BURK</name>
<feature type="signal peptide" evidence="1">
    <location>
        <begin position="1"/>
        <end position="20"/>
    </location>
</feature>
<reference evidence="2 3" key="1">
    <citation type="submission" date="2019-12" db="EMBL/GenBank/DDBJ databases">
        <authorList>
            <person name="Huq M.A."/>
        </authorList>
    </citation>
    <scope>NUCLEOTIDE SEQUENCE [LARGE SCALE GENOMIC DNA]</scope>
    <source>
        <strain evidence="2 3">MAH-25</strain>
    </source>
</reference>
<keyword evidence="1" id="KW-0732">Signal</keyword>
<feature type="chain" id="PRO_5026997759" description="Secreted protein" evidence="1">
    <location>
        <begin position="21"/>
        <end position="311"/>
    </location>
</feature>
<accession>A0A6N8ITN3</accession>
<evidence type="ECO:0000313" key="3">
    <source>
        <dbReference type="Proteomes" id="UP000469385"/>
    </source>
</evidence>
<organism evidence="2 3">
    <name type="scientific">Ramlibacter pinisoli</name>
    <dbReference type="NCBI Taxonomy" id="2682844"/>
    <lineage>
        <taxon>Bacteria</taxon>
        <taxon>Pseudomonadati</taxon>
        <taxon>Pseudomonadota</taxon>
        <taxon>Betaproteobacteria</taxon>
        <taxon>Burkholderiales</taxon>
        <taxon>Comamonadaceae</taxon>
        <taxon>Ramlibacter</taxon>
    </lineage>
</organism>
<evidence type="ECO:0000313" key="2">
    <source>
        <dbReference type="EMBL" id="MVQ29386.1"/>
    </source>
</evidence>
<keyword evidence="3" id="KW-1185">Reference proteome</keyword>
<dbReference type="Proteomes" id="UP000469385">
    <property type="component" value="Unassembled WGS sequence"/>
</dbReference>
<dbReference type="RefSeq" id="WP_157397394.1">
    <property type="nucleotide sequence ID" value="NZ_WSEL01000003.1"/>
</dbReference>
<dbReference type="EMBL" id="WSEL01000003">
    <property type="protein sequence ID" value="MVQ29386.1"/>
    <property type="molecule type" value="Genomic_DNA"/>
</dbReference>
<comment type="caution">
    <text evidence="2">The sequence shown here is derived from an EMBL/GenBank/DDBJ whole genome shotgun (WGS) entry which is preliminary data.</text>
</comment>
<dbReference type="AlphaFoldDB" id="A0A6N8ITN3"/>